<dbReference type="STRING" id="1318617.MGM1_1060"/>
<protein>
    <recommendedName>
        <fullName evidence="4">Translation initiation factor IF-3</fullName>
    </recommendedName>
</protein>
<dbReference type="GO" id="GO:0016020">
    <property type="term" value="C:membrane"/>
    <property type="evidence" value="ECO:0007669"/>
    <property type="project" value="TreeGrafter"/>
</dbReference>
<keyword evidence="2 7" id="KW-0396">Initiation factor</keyword>
<dbReference type="InterPro" id="IPR036788">
    <property type="entry name" value="T_IF-3_C_sf"/>
</dbReference>
<dbReference type="KEGG" id="mgj:MGM1_1060"/>
<comment type="similarity">
    <text evidence="1">Belongs to the IF-3 family.</text>
</comment>
<evidence type="ECO:0000313" key="8">
    <source>
        <dbReference type="Proteomes" id="UP000030066"/>
    </source>
</evidence>
<dbReference type="AlphaFoldDB" id="A0A097SSC0"/>
<dbReference type="SUPFAM" id="SSF54364">
    <property type="entry name" value="Translation initiation factor IF3, N-terminal domain"/>
    <property type="match status" value="1"/>
</dbReference>
<feature type="domain" description="Translation initiation factor 3 N-terminal" evidence="6">
    <location>
        <begin position="6"/>
        <end position="76"/>
    </location>
</feature>
<dbReference type="InterPro" id="IPR019815">
    <property type="entry name" value="Translation_initiation_fac_3_C"/>
</dbReference>
<dbReference type="GO" id="GO:0005829">
    <property type="term" value="C:cytosol"/>
    <property type="evidence" value="ECO:0007669"/>
    <property type="project" value="TreeGrafter"/>
</dbReference>
<feature type="domain" description="Translation initiation factor 3 C-terminal" evidence="5">
    <location>
        <begin position="84"/>
        <end position="156"/>
    </location>
</feature>
<dbReference type="PANTHER" id="PTHR10938">
    <property type="entry name" value="TRANSLATION INITIATION FACTOR IF-3"/>
    <property type="match status" value="1"/>
</dbReference>
<name>A0A097SSC0_9BACT</name>
<gene>
    <name evidence="7" type="primary">infC</name>
    <name evidence="7" type="ORF">MGM1_1060</name>
</gene>
<evidence type="ECO:0000259" key="5">
    <source>
        <dbReference type="Pfam" id="PF00707"/>
    </source>
</evidence>
<evidence type="ECO:0000256" key="3">
    <source>
        <dbReference type="ARBA" id="ARBA00022917"/>
    </source>
</evidence>
<proteinExistence type="inferred from homology"/>
<organism evidence="7 8">
    <name type="scientific">Candidatus Malacoplasma girerdii</name>
    <dbReference type="NCBI Taxonomy" id="1318617"/>
    <lineage>
        <taxon>Bacteria</taxon>
        <taxon>Bacillati</taxon>
        <taxon>Mycoplasmatota</taxon>
        <taxon>Mycoplasmoidales</taxon>
        <taxon>Mycoplasmoidaceae</taxon>
        <taxon>Malacoplasma</taxon>
    </lineage>
</organism>
<reference evidence="7 8" key="1">
    <citation type="journal article" date="2014" name="PLoS ONE">
        <title>An emerging Mycoplasma associated with trichomoniasis, vaginal infection and disease.</title>
        <authorList>
            <consortium name="Vaginal Microbiome Consortium"/>
            <person name="Fettweis J.M."/>
            <person name="Serrano M.G."/>
            <person name="Huang B."/>
            <person name="Brooks J.P."/>
            <person name="Glascock A.L."/>
            <person name="Sheth N.U."/>
            <person name="Strauss J.F.III."/>
            <person name="Jefferson K.K."/>
            <person name="Buck G.A."/>
        </authorList>
    </citation>
    <scope>NUCLEOTIDE SEQUENCE [LARGE SCALE GENOMIC DNA]</scope>
    <source>
        <strain evidence="7 8">VCU_M1</strain>
    </source>
</reference>
<dbReference type="Proteomes" id="UP000030066">
    <property type="component" value="Chromosome"/>
</dbReference>
<evidence type="ECO:0000313" key="7">
    <source>
        <dbReference type="EMBL" id="AIV03493.1"/>
    </source>
</evidence>
<dbReference type="Gene3D" id="3.10.20.80">
    <property type="entry name" value="Translation initiation factor 3 (IF-3), N-terminal domain"/>
    <property type="match status" value="1"/>
</dbReference>
<dbReference type="NCBIfam" id="TIGR00168">
    <property type="entry name" value="infC"/>
    <property type="match status" value="1"/>
</dbReference>
<dbReference type="GO" id="GO:0003743">
    <property type="term" value="F:translation initiation factor activity"/>
    <property type="evidence" value="ECO:0007669"/>
    <property type="project" value="UniProtKB-UniRule"/>
</dbReference>
<dbReference type="EMBL" id="CP007711">
    <property type="protein sequence ID" value="AIV03493.1"/>
    <property type="molecule type" value="Genomic_DNA"/>
</dbReference>
<dbReference type="SUPFAM" id="SSF55200">
    <property type="entry name" value="Translation initiation factor IF3, C-terminal domain"/>
    <property type="match status" value="1"/>
</dbReference>
<evidence type="ECO:0000256" key="1">
    <source>
        <dbReference type="ARBA" id="ARBA00005439"/>
    </source>
</evidence>
<evidence type="ECO:0000259" key="6">
    <source>
        <dbReference type="Pfam" id="PF05198"/>
    </source>
</evidence>
<sequence length="171" mass="19615">MKRRLINDEINDEEMLVIDETGQKLGVLSKSDAIEKAYDKELDLVLIVPSQNNNPAICKIADYGKMLYEGKSRERESHKKQNVIKVKEIKVRPQVGENDLKWMAKNAITWLENNNQVKFKIKAFGRIGFKPEIINETYNKFLGLIGDIGKVQTPLKKITPVLYEATIVKNK</sequence>
<accession>A0A097SSC0</accession>
<dbReference type="InterPro" id="IPR019814">
    <property type="entry name" value="Translation_initiation_fac_3_N"/>
</dbReference>
<dbReference type="Pfam" id="PF05198">
    <property type="entry name" value="IF3_N"/>
    <property type="match status" value="1"/>
</dbReference>
<dbReference type="InterPro" id="IPR001288">
    <property type="entry name" value="Translation_initiation_fac_3"/>
</dbReference>
<dbReference type="HOGENOM" id="CLU_054919_3_2_14"/>
<dbReference type="GO" id="GO:0043022">
    <property type="term" value="F:ribosome binding"/>
    <property type="evidence" value="ECO:0007669"/>
    <property type="project" value="TreeGrafter"/>
</dbReference>
<evidence type="ECO:0000256" key="4">
    <source>
        <dbReference type="NCBIfam" id="TIGR00168"/>
    </source>
</evidence>
<dbReference type="eggNOG" id="COG0290">
    <property type="taxonomic scope" value="Bacteria"/>
</dbReference>
<dbReference type="Pfam" id="PF00707">
    <property type="entry name" value="IF3_C"/>
    <property type="match status" value="1"/>
</dbReference>
<dbReference type="GO" id="GO:0032790">
    <property type="term" value="P:ribosome disassembly"/>
    <property type="evidence" value="ECO:0007669"/>
    <property type="project" value="TreeGrafter"/>
</dbReference>
<dbReference type="Gene3D" id="3.30.110.10">
    <property type="entry name" value="Translation initiation factor 3 (IF-3), C-terminal domain"/>
    <property type="match status" value="1"/>
</dbReference>
<keyword evidence="8" id="KW-1185">Reference proteome</keyword>
<dbReference type="InterPro" id="IPR036787">
    <property type="entry name" value="T_IF-3_N_sf"/>
</dbReference>
<keyword evidence="3" id="KW-0648">Protein biosynthesis</keyword>
<dbReference type="PANTHER" id="PTHR10938:SF0">
    <property type="entry name" value="TRANSLATION INITIATION FACTOR IF-3, MITOCHONDRIAL"/>
    <property type="match status" value="1"/>
</dbReference>
<evidence type="ECO:0000256" key="2">
    <source>
        <dbReference type="ARBA" id="ARBA00022540"/>
    </source>
</evidence>